<evidence type="ECO:0008006" key="3">
    <source>
        <dbReference type="Google" id="ProtNLM"/>
    </source>
</evidence>
<accession>A0ABV0GG36</accession>
<protein>
    <recommendedName>
        <fullName evidence="3">Phasin domain-containing protein</fullName>
    </recommendedName>
</protein>
<sequence>MNHLQILSSIPTLAQAAHGAGKLSEHERQLELVPSEKALAALTLGDFSIQQWRHLADAANVSEMLTELQIAGNLRHMVDEGHAAIAELIASHQATGVWAANADQLQRINDMRFVFRVQLEHCSRRELDRAKHKVREFIRQVNAGKTPRNCIVHGQAVTTTSH</sequence>
<gene>
    <name evidence="1" type="ORF">ABDJ40_14820</name>
</gene>
<organism evidence="1 2">
    <name type="scientific">Roseateles flavus</name>
    <dbReference type="NCBI Taxonomy" id="3149041"/>
    <lineage>
        <taxon>Bacteria</taxon>
        <taxon>Pseudomonadati</taxon>
        <taxon>Pseudomonadota</taxon>
        <taxon>Betaproteobacteria</taxon>
        <taxon>Burkholderiales</taxon>
        <taxon>Sphaerotilaceae</taxon>
        <taxon>Roseateles</taxon>
    </lineage>
</organism>
<evidence type="ECO:0000313" key="2">
    <source>
        <dbReference type="Proteomes" id="UP001462640"/>
    </source>
</evidence>
<dbReference type="RefSeq" id="WP_347610983.1">
    <property type="nucleotide sequence ID" value="NZ_JBDPZC010000006.1"/>
</dbReference>
<keyword evidence="2" id="KW-1185">Reference proteome</keyword>
<reference evidence="1 2" key="1">
    <citation type="submission" date="2024-05" db="EMBL/GenBank/DDBJ databases">
        <title>Roseateles sp. 2.12 16S ribosomal RNA gene Genome sequencing and assembly.</title>
        <authorList>
            <person name="Woo H."/>
        </authorList>
    </citation>
    <scope>NUCLEOTIDE SEQUENCE [LARGE SCALE GENOMIC DNA]</scope>
    <source>
        <strain evidence="1 2">2.12</strain>
    </source>
</reference>
<dbReference type="Proteomes" id="UP001462640">
    <property type="component" value="Unassembled WGS sequence"/>
</dbReference>
<name>A0ABV0GG36_9BURK</name>
<evidence type="ECO:0000313" key="1">
    <source>
        <dbReference type="EMBL" id="MEO3714036.1"/>
    </source>
</evidence>
<comment type="caution">
    <text evidence="1">The sequence shown here is derived from an EMBL/GenBank/DDBJ whole genome shotgun (WGS) entry which is preliminary data.</text>
</comment>
<dbReference type="EMBL" id="JBDPZC010000006">
    <property type="protein sequence ID" value="MEO3714036.1"/>
    <property type="molecule type" value="Genomic_DNA"/>
</dbReference>
<proteinExistence type="predicted"/>